<dbReference type="Pfam" id="PF00903">
    <property type="entry name" value="Glyoxalase"/>
    <property type="match status" value="1"/>
</dbReference>
<dbReference type="OrthoDB" id="16820at2759"/>
<dbReference type="Proteomes" id="UP001140513">
    <property type="component" value="Unassembled WGS sequence"/>
</dbReference>
<protein>
    <recommendedName>
        <fullName evidence="2">VOC domain-containing protein</fullName>
    </recommendedName>
</protein>
<gene>
    <name evidence="3" type="ORF">N0V89_002074</name>
</gene>
<dbReference type="PROSITE" id="PS51819">
    <property type="entry name" value="VOC"/>
    <property type="match status" value="1"/>
</dbReference>
<feature type="domain" description="VOC" evidence="2">
    <location>
        <begin position="8"/>
        <end position="163"/>
    </location>
</feature>
<evidence type="ECO:0000259" key="2">
    <source>
        <dbReference type="PROSITE" id="PS51819"/>
    </source>
</evidence>
<dbReference type="GO" id="GO:0046872">
    <property type="term" value="F:metal ion binding"/>
    <property type="evidence" value="ECO:0007669"/>
    <property type="project" value="UniProtKB-KW"/>
</dbReference>
<dbReference type="InterPro" id="IPR004360">
    <property type="entry name" value="Glyas_Fos-R_dOase_dom"/>
</dbReference>
<evidence type="ECO:0000256" key="1">
    <source>
        <dbReference type="ARBA" id="ARBA00022723"/>
    </source>
</evidence>
<dbReference type="RefSeq" id="XP_056074357.1">
    <property type="nucleotide sequence ID" value="XM_056210884.1"/>
</dbReference>
<name>A0A9W8XTF8_9PLEO</name>
<proteinExistence type="predicted"/>
<organism evidence="3 4">
    <name type="scientific">Didymosphaeria variabile</name>
    <dbReference type="NCBI Taxonomy" id="1932322"/>
    <lineage>
        <taxon>Eukaryota</taxon>
        <taxon>Fungi</taxon>
        <taxon>Dikarya</taxon>
        <taxon>Ascomycota</taxon>
        <taxon>Pezizomycotina</taxon>
        <taxon>Dothideomycetes</taxon>
        <taxon>Pleosporomycetidae</taxon>
        <taxon>Pleosporales</taxon>
        <taxon>Massarineae</taxon>
        <taxon>Didymosphaeriaceae</taxon>
        <taxon>Didymosphaeria</taxon>
    </lineage>
</organism>
<keyword evidence="4" id="KW-1185">Reference proteome</keyword>
<evidence type="ECO:0000313" key="3">
    <source>
        <dbReference type="EMBL" id="KAJ4357498.1"/>
    </source>
</evidence>
<reference evidence="3" key="1">
    <citation type="submission" date="2022-10" db="EMBL/GenBank/DDBJ databases">
        <title>Tapping the CABI collections for fungal endophytes: first genome assemblies for Collariella, Neodidymelliopsis, Ascochyta clinopodiicola, Didymella pomorum, Didymosphaeria variabile, Neocosmospora piperis and Neocucurbitaria cava.</title>
        <authorList>
            <person name="Hill R."/>
        </authorList>
    </citation>
    <scope>NUCLEOTIDE SEQUENCE</scope>
    <source>
        <strain evidence="3">IMI 356815</strain>
    </source>
</reference>
<dbReference type="InterPro" id="IPR037523">
    <property type="entry name" value="VOC_core"/>
</dbReference>
<dbReference type="SUPFAM" id="SSF54593">
    <property type="entry name" value="Glyoxalase/Bleomycin resistance protein/Dihydroxybiphenyl dioxygenase"/>
    <property type="match status" value="1"/>
</dbReference>
<dbReference type="AlphaFoldDB" id="A0A9W8XTF8"/>
<dbReference type="InterPro" id="IPR051785">
    <property type="entry name" value="MMCE/EMCE_epimerase"/>
</dbReference>
<dbReference type="EMBL" id="JAPEUX010000002">
    <property type="protein sequence ID" value="KAJ4357498.1"/>
    <property type="molecule type" value="Genomic_DNA"/>
</dbReference>
<dbReference type="GeneID" id="80905604"/>
<keyword evidence="1" id="KW-0479">Metal-binding</keyword>
<comment type="caution">
    <text evidence="3">The sequence shown here is derived from an EMBL/GenBank/DDBJ whole genome shotgun (WGS) entry which is preliminary data.</text>
</comment>
<evidence type="ECO:0000313" key="4">
    <source>
        <dbReference type="Proteomes" id="UP001140513"/>
    </source>
</evidence>
<dbReference type="InterPro" id="IPR029068">
    <property type="entry name" value="Glyas_Bleomycin-R_OHBP_Dase"/>
</dbReference>
<dbReference type="PANTHER" id="PTHR43048:SF6">
    <property type="entry name" value="BLR8189 PROTEIN"/>
    <property type="match status" value="1"/>
</dbReference>
<sequence>MSRQHNHVLNHVAISVPDCDKAVEWYGKVFGFRRLSTRTEANTKSICRGDRMTNRAETQDAPIFKIYDSKLHKVKIAWLGTGNSVGFEVFEFIDPPNKPSSDFDYAKTGFFHIAVTEPDVEGAIKRVLENGGEQLGETVSMGAEDQAAYVRDPWGNVVELLSCSFEHLMANK</sequence>
<dbReference type="PANTHER" id="PTHR43048">
    <property type="entry name" value="METHYLMALONYL-COA EPIMERASE"/>
    <property type="match status" value="1"/>
</dbReference>
<dbReference type="GO" id="GO:0046491">
    <property type="term" value="P:L-methylmalonyl-CoA metabolic process"/>
    <property type="evidence" value="ECO:0007669"/>
    <property type="project" value="TreeGrafter"/>
</dbReference>
<dbReference type="Gene3D" id="3.10.180.10">
    <property type="entry name" value="2,3-Dihydroxybiphenyl 1,2-Dioxygenase, domain 1"/>
    <property type="match status" value="1"/>
</dbReference>
<accession>A0A9W8XTF8</accession>
<dbReference type="GO" id="GO:0004493">
    <property type="term" value="F:methylmalonyl-CoA epimerase activity"/>
    <property type="evidence" value="ECO:0007669"/>
    <property type="project" value="TreeGrafter"/>
</dbReference>